<evidence type="ECO:0000256" key="1">
    <source>
        <dbReference type="SAM" id="MobiDB-lite"/>
    </source>
</evidence>
<evidence type="ECO:0000313" key="3">
    <source>
        <dbReference type="Proteomes" id="UP000261540"/>
    </source>
</evidence>
<evidence type="ECO:0000313" key="2">
    <source>
        <dbReference type="Ensembl" id="ENSPKIP00000030799.1"/>
    </source>
</evidence>
<dbReference type="GeneTree" id="ENSGT00900000141033"/>
<feature type="region of interest" description="Disordered" evidence="1">
    <location>
        <begin position="411"/>
        <end position="435"/>
    </location>
</feature>
<accession>A0A3B3SJ71</accession>
<keyword evidence="3" id="KW-1185">Reference proteome</keyword>
<feature type="compositionally biased region" description="Low complexity" evidence="1">
    <location>
        <begin position="98"/>
        <end position="111"/>
    </location>
</feature>
<proteinExistence type="predicted"/>
<dbReference type="STRING" id="1676925.ENSPKIP00000030799"/>
<dbReference type="Proteomes" id="UP000261540">
    <property type="component" value="Unplaced"/>
</dbReference>
<reference evidence="2" key="1">
    <citation type="submission" date="2025-08" db="UniProtKB">
        <authorList>
            <consortium name="Ensembl"/>
        </authorList>
    </citation>
    <scope>IDENTIFICATION</scope>
</reference>
<protein>
    <submittedName>
        <fullName evidence="2">RUN and SH3 domain containing 2</fullName>
    </submittedName>
</protein>
<dbReference type="InterPro" id="IPR047343">
    <property type="entry name" value="RUSC1_2"/>
</dbReference>
<dbReference type="AlphaFoldDB" id="A0A3B3SJ71"/>
<feature type="compositionally biased region" description="Low complexity" evidence="1">
    <location>
        <begin position="412"/>
        <end position="428"/>
    </location>
</feature>
<dbReference type="Ensembl" id="ENSPKIT00000011630.1">
    <property type="protein sequence ID" value="ENSPKIP00000030799.1"/>
    <property type="gene ID" value="ENSPKIG00000011524.1"/>
</dbReference>
<feature type="compositionally biased region" description="Basic and acidic residues" evidence="1">
    <location>
        <begin position="604"/>
        <end position="622"/>
    </location>
</feature>
<feature type="compositionally biased region" description="Acidic residues" evidence="1">
    <location>
        <begin position="136"/>
        <end position="153"/>
    </location>
</feature>
<dbReference type="GO" id="GO:0031410">
    <property type="term" value="C:cytoplasmic vesicle"/>
    <property type="evidence" value="ECO:0007669"/>
    <property type="project" value="TreeGrafter"/>
</dbReference>
<organism evidence="2 3">
    <name type="scientific">Paramormyrops kingsleyae</name>
    <dbReference type="NCBI Taxonomy" id="1676925"/>
    <lineage>
        <taxon>Eukaryota</taxon>
        <taxon>Metazoa</taxon>
        <taxon>Chordata</taxon>
        <taxon>Craniata</taxon>
        <taxon>Vertebrata</taxon>
        <taxon>Euteleostomi</taxon>
        <taxon>Actinopterygii</taxon>
        <taxon>Neopterygii</taxon>
        <taxon>Teleostei</taxon>
        <taxon>Osteoglossocephala</taxon>
        <taxon>Osteoglossomorpha</taxon>
        <taxon>Osteoglossiformes</taxon>
        <taxon>Mormyridae</taxon>
        <taxon>Paramormyrops</taxon>
    </lineage>
</organism>
<dbReference type="PANTHER" id="PTHR15591">
    <property type="entry name" value="RUN AND SH3 DOMAIN CONTAINING"/>
    <property type="match status" value="1"/>
</dbReference>
<feature type="compositionally biased region" description="Basic residues" evidence="1">
    <location>
        <begin position="117"/>
        <end position="128"/>
    </location>
</feature>
<feature type="region of interest" description="Disordered" evidence="1">
    <location>
        <begin position="604"/>
        <end position="743"/>
    </location>
</feature>
<feature type="region of interest" description="Disordered" evidence="1">
    <location>
        <begin position="531"/>
        <end position="576"/>
    </location>
</feature>
<sequence>MDSPPKLSGETLIVHHLPLVHCQVQGGQCCSPGGSTNPFGSAEHLGLTRTTSLPERDVLHREALVYSSLIQTSSSSSSSCAGGCGGGGKGSGGGRGGSVVSDSSSFTSNASEELPRPRPRTRGKRNPLRHNPFLLDAEDEEDAEEDEGDDGDDLSGYLEDCSFHLHNSSSDGLDNGMEPLPFRLHGPGYAGAPLSAGTWPSDMGHLAPTKATSRLESLNLFGLDCQRRHGSSGSTLSMDCGEQEWGEEEEEEEFVKRTVPPQRCCCCSGGGSIPALISENQPSYASDSSCNSSDGVLVSFSAMYNRMNNAVPAKPLNLNASAEHSCGSSTSEPSGAFYLDLHASPAEPQGSIPAPCGCPSPPPALDANCNSYHPPCEAPTSEACDLTSCLQSRARLVLATQNYYKLVTCDLSSQSSPSPAASSITSCSEDPGRASPVQPTEYYLFRQPAEDGQGEAMIEGQVYVNVSPPLVGRVGRPRSRSYDQDLDLTRGSGARLASLERMLSCPVRLSEGALPTSPPVPPRVTSFAEIARSKRRSGSAASSSSPFLKSSTEASSANSQSSQEFSPIPELPQLGKSRSLPPLPFSYCCSQSGRDAALHTRCQLSDEDRSCSEARSRAEPDAARPSPLGSHSPVRQQGAPSSGSCSTCSPGSPQRPPRSISCPLSAGLLPLSRSSPGHTHSPHDSAPPEPRVKVSLPPTPPPPPSDLSIATNHCLHLPSLPTLQSPALGSQAHPEPVHRCGSRDVSLANCAGPRLPNG</sequence>
<feature type="compositionally biased region" description="Low complexity" evidence="1">
    <location>
        <begin position="640"/>
        <end position="652"/>
    </location>
</feature>
<dbReference type="PANTHER" id="PTHR15591:SF14">
    <property type="entry name" value="AP-4 COMPLEX ACCESSORY SUBUNIT RUSC2"/>
    <property type="match status" value="1"/>
</dbReference>
<feature type="compositionally biased region" description="Low complexity" evidence="1">
    <location>
        <begin position="538"/>
        <end position="566"/>
    </location>
</feature>
<feature type="compositionally biased region" description="Gly residues" evidence="1">
    <location>
        <begin position="82"/>
        <end position="97"/>
    </location>
</feature>
<reference evidence="2" key="2">
    <citation type="submission" date="2025-09" db="UniProtKB">
        <authorList>
            <consortium name="Ensembl"/>
        </authorList>
    </citation>
    <scope>IDENTIFICATION</scope>
</reference>
<feature type="region of interest" description="Disordered" evidence="1">
    <location>
        <begin position="73"/>
        <end position="157"/>
    </location>
</feature>
<name>A0A3B3SJ71_9TELE</name>